<dbReference type="Gene3D" id="1.10.238.10">
    <property type="entry name" value="EF-hand"/>
    <property type="match status" value="1"/>
</dbReference>
<dbReference type="InterPro" id="IPR011992">
    <property type="entry name" value="EF-hand-dom_pair"/>
</dbReference>
<keyword evidence="1" id="KW-0479">Metal-binding</keyword>
<keyword evidence="2" id="KW-0106">Calcium</keyword>
<evidence type="ECO:0000313" key="4">
    <source>
        <dbReference type="EMBL" id="PWA23931.1"/>
    </source>
</evidence>
<evidence type="ECO:0000259" key="3">
    <source>
        <dbReference type="PROSITE" id="PS50222"/>
    </source>
</evidence>
<dbReference type="EMBL" id="NHOQ01001560">
    <property type="protein sequence ID" value="PWA23931.1"/>
    <property type="molecule type" value="Genomic_DNA"/>
</dbReference>
<dbReference type="Proteomes" id="UP000250572">
    <property type="component" value="Unassembled WGS sequence"/>
</dbReference>
<sequence>MKFFLRYLLPEIIALPSGTPTSLHSLFSSLPTDMESAIKTIVTTFLSSARGKENLDSKTFQKMVKSQLSGVMEDTNSSSAIKEMQQGLDSDSDGKVDFQEYLSLIGYIANSMSQSKSEPTANSS</sequence>
<dbReference type="GO" id="GO:0048306">
    <property type="term" value="F:calcium-dependent protein binding"/>
    <property type="evidence" value="ECO:0007669"/>
    <property type="project" value="TreeGrafter"/>
</dbReference>
<dbReference type="GO" id="GO:0048471">
    <property type="term" value="C:perinuclear region of cytoplasm"/>
    <property type="evidence" value="ECO:0007669"/>
    <property type="project" value="TreeGrafter"/>
</dbReference>
<dbReference type="InterPro" id="IPR013787">
    <property type="entry name" value="S100_Ca-bd_sub"/>
</dbReference>
<dbReference type="AlphaFoldDB" id="A0A315VLR5"/>
<evidence type="ECO:0000256" key="1">
    <source>
        <dbReference type="ARBA" id="ARBA00022723"/>
    </source>
</evidence>
<dbReference type="GO" id="GO:0005615">
    <property type="term" value="C:extracellular space"/>
    <property type="evidence" value="ECO:0007669"/>
    <property type="project" value="TreeGrafter"/>
</dbReference>
<dbReference type="PROSITE" id="PS50222">
    <property type="entry name" value="EF_HAND_2"/>
    <property type="match status" value="1"/>
</dbReference>
<feature type="domain" description="EF-hand" evidence="3">
    <location>
        <begin position="76"/>
        <end position="111"/>
    </location>
</feature>
<organism evidence="4 5">
    <name type="scientific">Gambusia affinis</name>
    <name type="common">Western mosquitofish</name>
    <name type="synonym">Heterandria affinis</name>
    <dbReference type="NCBI Taxonomy" id="33528"/>
    <lineage>
        <taxon>Eukaryota</taxon>
        <taxon>Metazoa</taxon>
        <taxon>Chordata</taxon>
        <taxon>Craniata</taxon>
        <taxon>Vertebrata</taxon>
        <taxon>Euteleostomi</taxon>
        <taxon>Actinopterygii</taxon>
        <taxon>Neopterygii</taxon>
        <taxon>Teleostei</taxon>
        <taxon>Neoteleostei</taxon>
        <taxon>Acanthomorphata</taxon>
        <taxon>Ovalentaria</taxon>
        <taxon>Atherinomorphae</taxon>
        <taxon>Cyprinodontiformes</taxon>
        <taxon>Poeciliidae</taxon>
        <taxon>Poeciliinae</taxon>
        <taxon>Gambusia</taxon>
    </lineage>
</organism>
<dbReference type="PANTHER" id="PTHR11639">
    <property type="entry name" value="S100 CALCIUM-BINDING PROTEIN"/>
    <property type="match status" value="1"/>
</dbReference>
<comment type="caution">
    <text evidence="4">The sequence shown here is derived from an EMBL/GenBank/DDBJ whole genome shotgun (WGS) entry which is preliminary data.</text>
</comment>
<reference evidence="4 5" key="1">
    <citation type="journal article" date="2018" name="G3 (Bethesda)">
        <title>A High-Quality Reference Genome for the Invasive Mosquitofish Gambusia affinis Using a Chicago Library.</title>
        <authorList>
            <person name="Hoffberg S.L."/>
            <person name="Troendle N.J."/>
            <person name="Glenn T.C."/>
            <person name="Mahmud O."/>
            <person name="Louha S."/>
            <person name="Chalopin D."/>
            <person name="Bennetzen J.L."/>
            <person name="Mauricio R."/>
        </authorList>
    </citation>
    <scope>NUCLEOTIDE SEQUENCE [LARGE SCALE GENOMIC DNA]</scope>
    <source>
        <strain evidence="4">NE01/NJP1002.9</strain>
        <tissue evidence="4">Muscle</tissue>
    </source>
</reference>
<dbReference type="GO" id="GO:0005509">
    <property type="term" value="F:calcium ion binding"/>
    <property type="evidence" value="ECO:0007669"/>
    <property type="project" value="InterPro"/>
</dbReference>
<dbReference type="STRING" id="33528.ENSGAFP00000022108"/>
<evidence type="ECO:0000313" key="5">
    <source>
        <dbReference type="Proteomes" id="UP000250572"/>
    </source>
</evidence>
<dbReference type="InterPro" id="IPR018247">
    <property type="entry name" value="EF_Hand_1_Ca_BS"/>
</dbReference>
<keyword evidence="5" id="KW-1185">Reference proteome</keyword>
<dbReference type="SMART" id="SM01394">
    <property type="entry name" value="S_100"/>
    <property type="match status" value="1"/>
</dbReference>
<dbReference type="InterPro" id="IPR002048">
    <property type="entry name" value="EF_hand_dom"/>
</dbReference>
<name>A0A315VLR5_GAMAF</name>
<proteinExistence type="predicted"/>
<dbReference type="PANTHER" id="PTHR11639:SF115">
    <property type="entry name" value="S100 CALCIUM-BINDING PROTEIN U-RELATED"/>
    <property type="match status" value="1"/>
</dbReference>
<dbReference type="PROSITE" id="PS00018">
    <property type="entry name" value="EF_HAND_1"/>
    <property type="match status" value="1"/>
</dbReference>
<protein>
    <recommendedName>
        <fullName evidence="3">EF-hand domain-containing protein</fullName>
    </recommendedName>
</protein>
<evidence type="ECO:0000256" key="2">
    <source>
        <dbReference type="ARBA" id="ARBA00022837"/>
    </source>
</evidence>
<gene>
    <name evidence="4" type="ORF">CCH79_00010989</name>
</gene>
<dbReference type="SUPFAM" id="SSF47473">
    <property type="entry name" value="EF-hand"/>
    <property type="match status" value="1"/>
</dbReference>
<accession>A0A315VLR5</accession>